<dbReference type="EMBL" id="BGPR01000044">
    <property type="protein sequence ID" value="GBL85766.1"/>
    <property type="molecule type" value="Genomic_DNA"/>
</dbReference>
<sequence>MRHPNSTIVLLKGKAISATKRCANTTNTDPGDLLTHLAYKWTSRDHIHNAFLFGMNIKQIRFTTQHIVVSLPSIEKGIPPKDRTPSLRYAAILSVFCRVTRT</sequence>
<protein>
    <submittedName>
        <fullName evidence="1">Uncharacterized protein</fullName>
    </submittedName>
</protein>
<evidence type="ECO:0000313" key="1">
    <source>
        <dbReference type="EMBL" id="GBL85766.1"/>
    </source>
</evidence>
<dbReference type="Proteomes" id="UP000499080">
    <property type="component" value="Unassembled WGS sequence"/>
</dbReference>
<dbReference type="AlphaFoldDB" id="A0A4Y2B3A1"/>
<proteinExistence type="predicted"/>
<evidence type="ECO:0000313" key="2">
    <source>
        <dbReference type="Proteomes" id="UP000499080"/>
    </source>
</evidence>
<gene>
    <name evidence="1" type="ORF">AVEN_193209_1</name>
</gene>
<organism evidence="1 2">
    <name type="scientific">Araneus ventricosus</name>
    <name type="common">Orbweaver spider</name>
    <name type="synonym">Epeira ventricosa</name>
    <dbReference type="NCBI Taxonomy" id="182803"/>
    <lineage>
        <taxon>Eukaryota</taxon>
        <taxon>Metazoa</taxon>
        <taxon>Ecdysozoa</taxon>
        <taxon>Arthropoda</taxon>
        <taxon>Chelicerata</taxon>
        <taxon>Arachnida</taxon>
        <taxon>Araneae</taxon>
        <taxon>Araneomorphae</taxon>
        <taxon>Entelegynae</taxon>
        <taxon>Araneoidea</taxon>
        <taxon>Araneidae</taxon>
        <taxon>Araneus</taxon>
    </lineage>
</organism>
<name>A0A4Y2B3A1_ARAVE</name>
<reference evidence="1 2" key="1">
    <citation type="journal article" date="2019" name="Sci. Rep.">
        <title>Orb-weaving spider Araneus ventricosus genome elucidates the spidroin gene catalogue.</title>
        <authorList>
            <person name="Kono N."/>
            <person name="Nakamura H."/>
            <person name="Ohtoshi R."/>
            <person name="Moran D.A.P."/>
            <person name="Shinohara A."/>
            <person name="Yoshida Y."/>
            <person name="Fujiwara M."/>
            <person name="Mori M."/>
            <person name="Tomita M."/>
            <person name="Arakawa K."/>
        </authorList>
    </citation>
    <scope>NUCLEOTIDE SEQUENCE [LARGE SCALE GENOMIC DNA]</scope>
</reference>
<comment type="caution">
    <text evidence="1">The sequence shown here is derived from an EMBL/GenBank/DDBJ whole genome shotgun (WGS) entry which is preliminary data.</text>
</comment>
<accession>A0A4Y2B3A1</accession>
<keyword evidence="2" id="KW-1185">Reference proteome</keyword>